<evidence type="ECO:0008006" key="6">
    <source>
        <dbReference type="Google" id="ProtNLM"/>
    </source>
</evidence>
<dbReference type="HOGENOM" id="CLU_1449206_0_0_1"/>
<reference evidence="3 5" key="2">
    <citation type="journal article" date="2013" name="Nature">
        <title>Insights into bilaterian evolution from three spiralian genomes.</title>
        <authorList>
            <person name="Simakov O."/>
            <person name="Marletaz F."/>
            <person name="Cho S.J."/>
            <person name="Edsinger-Gonzales E."/>
            <person name="Havlak P."/>
            <person name="Hellsten U."/>
            <person name="Kuo D.H."/>
            <person name="Larsson T."/>
            <person name="Lv J."/>
            <person name="Arendt D."/>
            <person name="Savage R."/>
            <person name="Osoegawa K."/>
            <person name="de Jong P."/>
            <person name="Grimwood J."/>
            <person name="Chapman J.A."/>
            <person name="Shapiro H."/>
            <person name="Aerts A."/>
            <person name="Otillar R.P."/>
            <person name="Terry A.Y."/>
            <person name="Boore J.L."/>
            <person name="Grigoriev I.V."/>
            <person name="Lindberg D.R."/>
            <person name="Seaver E.C."/>
            <person name="Weisblat D.A."/>
            <person name="Putnam N.H."/>
            <person name="Rokhsar D.S."/>
        </authorList>
    </citation>
    <scope>NUCLEOTIDE SEQUENCE</scope>
</reference>
<dbReference type="EMBL" id="AMQM01005679">
    <property type="status" value="NOT_ANNOTATED_CDS"/>
    <property type="molecule type" value="Genomic_DNA"/>
</dbReference>
<dbReference type="RefSeq" id="XP_009022060.1">
    <property type="nucleotide sequence ID" value="XM_009023812.1"/>
</dbReference>
<dbReference type="CTD" id="20205832"/>
<evidence type="ECO:0000256" key="1">
    <source>
        <dbReference type="ARBA" id="ARBA00006725"/>
    </source>
</evidence>
<evidence type="ECO:0000313" key="4">
    <source>
        <dbReference type="EnsemblMetazoa" id="HelroP176447"/>
    </source>
</evidence>
<reference evidence="4" key="3">
    <citation type="submission" date="2015-06" db="UniProtKB">
        <authorList>
            <consortium name="EnsemblMetazoa"/>
        </authorList>
    </citation>
    <scope>IDENTIFICATION</scope>
</reference>
<keyword evidence="5" id="KW-1185">Reference proteome</keyword>
<dbReference type="InParanoid" id="T1FAI3"/>
<feature type="region of interest" description="Disordered" evidence="2">
    <location>
        <begin position="1"/>
        <end position="52"/>
    </location>
</feature>
<reference evidence="5" key="1">
    <citation type="submission" date="2012-12" db="EMBL/GenBank/DDBJ databases">
        <authorList>
            <person name="Hellsten U."/>
            <person name="Grimwood J."/>
            <person name="Chapman J.A."/>
            <person name="Shapiro H."/>
            <person name="Aerts A."/>
            <person name="Otillar R.P."/>
            <person name="Terry A.Y."/>
            <person name="Boore J.L."/>
            <person name="Simakov O."/>
            <person name="Marletaz F."/>
            <person name="Cho S.-J."/>
            <person name="Edsinger-Gonzales E."/>
            <person name="Havlak P."/>
            <person name="Kuo D.-H."/>
            <person name="Larsson T."/>
            <person name="Lv J."/>
            <person name="Arendt D."/>
            <person name="Savage R."/>
            <person name="Osoegawa K."/>
            <person name="de Jong P."/>
            <person name="Lindberg D.R."/>
            <person name="Seaver E.C."/>
            <person name="Weisblat D.A."/>
            <person name="Putnam N.H."/>
            <person name="Grigoriev I.V."/>
            <person name="Rokhsar D.S."/>
        </authorList>
    </citation>
    <scope>NUCLEOTIDE SEQUENCE</scope>
</reference>
<dbReference type="GeneID" id="20205832"/>
<gene>
    <name evidence="4" type="primary">20205832</name>
    <name evidence="3" type="ORF">HELRODRAFT_176447</name>
</gene>
<dbReference type="EnsemblMetazoa" id="HelroT176447">
    <property type="protein sequence ID" value="HelroP176447"/>
    <property type="gene ID" value="HelroG176447"/>
</dbReference>
<proteinExistence type="inferred from homology"/>
<feature type="compositionally biased region" description="Polar residues" evidence="2">
    <location>
        <begin position="1"/>
        <end position="11"/>
    </location>
</feature>
<dbReference type="EMBL" id="KB097070">
    <property type="protein sequence ID" value="ESN99687.1"/>
    <property type="molecule type" value="Genomic_DNA"/>
</dbReference>
<dbReference type="GO" id="GO:0004865">
    <property type="term" value="F:protein serine/threonine phosphatase inhibitor activity"/>
    <property type="evidence" value="ECO:0007669"/>
    <property type="project" value="InterPro"/>
</dbReference>
<dbReference type="AlphaFoldDB" id="T1FAI3"/>
<evidence type="ECO:0000313" key="3">
    <source>
        <dbReference type="EMBL" id="ESN99687.1"/>
    </source>
</evidence>
<dbReference type="Proteomes" id="UP000015101">
    <property type="component" value="Unassembled WGS sequence"/>
</dbReference>
<accession>T1FAI3</accession>
<protein>
    <recommendedName>
        <fullName evidence="6">Protein aurora borealis</fullName>
    </recommendedName>
</protein>
<comment type="similarity">
    <text evidence="1">Belongs to the FAM122 family.</text>
</comment>
<name>T1FAI3_HELRO</name>
<organism evidence="4 5">
    <name type="scientific">Helobdella robusta</name>
    <name type="common">Californian leech</name>
    <dbReference type="NCBI Taxonomy" id="6412"/>
    <lineage>
        <taxon>Eukaryota</taxon>
        <taxon>Metazoa</taxon>
        <taxon>Spiralia</taxon>
        <taxon>Lophotrochozoa</taxon>
        <taxon>Annelida</taxon>
        <taxon>Clitellata</taxon>
        <taxon>Hirudinea</taxon>
        <taxon>Rhynchobdellida</taxon>
        <taxon>Glossiphoniidae</taxon>
        <taxon>Helobdella</taxon>
    </lineage>
</organism>
<evidence type="ECO:0000256" key="2">
    <source>
        <dbReference type="SAM" id="MobiDB-lite"/>
    </source>
</evidence>
<dbReference type="PANTHER" id="PTHR22227:SF6">
    <property type="entry name" value="FAMILY WITH SEQUENCE SIMILARITY 122B ISOFORM X1"/>
    <property type="match status" value="1"/>
</dbReference>
<dbReference type="OrthoDB" id="10036177at2759"/>
<dbReference type="PANTHER" id="PTHR22227">
    <property type="entry name" value="FAMILY WITH SEQUENCE SIMILARITY 122B ISOFORM X1"/>
    <property type="match status" value="1"/>
</dbReference>
<evidence type="ECO:0000313" key="5">
    <source>
        <dbReference type="Proteomes" id="UP000015101"/>
    </source>
</evidence>
<dbReference type="KEGG" id="hro:HELRODRAFT_176447"/>
<sequence>MDVDDSNSVSQMKRYRSEPFLFKNPNPPNLRKQHSFQQDEDSQSPFPLNRPQLLGRRFRTSQTINKIPSRLNQIKLEETIDKSDIETAHEREVQSSLCINQSWDDFSLEDSESMLIDSMLGGGSGGKKTPTSSSSQEPLLISTNCFLSNHQMSTQSPTRVGKQCYSPSLQQPIKDNSFISTSPHWSV</sequence>
<dbReference type="InterPro" id="IPR026716">
    <property type="entry name" value="PBIR1/2/3"/>
</dbReference>